<gene>
    <name evidence="10" type="ORF">DRP43_04665</name>
</gene>
<dbReference type="GO" id="GO:0005886">
    <property type="term" value="C:plasma membrane"/>
    <property type="evidence" value="ECO:0007669"/>
    <property type="project" value="UniProtKB-SubCell"/>
</dbReference>
<feature type="transmembrane region" description="Helical" evidence="7">
    <location>
        <begin position="105"/>
        <end position="123"/>
    </location>
</feature>
<protein>
    <submittedName>
        <fullName evidence="10">Cation:proton antiporter</fullName>
    </submittedName>
</protein>
<keyword evidence="3" id="KW-1003">Cell membrane</keyword>
<keyword evidence="5 7" id="KW-1133">Transmembrane helix</keyword>
<evidence type="ECO:0000256" key="6">
    <source>
        <dbReference type="ARBA" id="ARBA00023136"/>
    </source>
</evidence>
<dbReference type="PANTHER" id="PTHR33932:SF4">
    <property type="entry name" value="NA(+)_H(+) ANTIPORTER SUBUNIT B"/>
    <property type="match status" value="1"/>
</dbReference>
<evidence type="ECO:0000256" key="1">
    <source>
        <dbReference type="ARBA" id="ARBA00004651"/>
    </source>
</evidence>
<comment type="caution">
    <text evidence="10">The sequence shown here is derived from an EMBL/GenBank/DDBJ whole genome shotgun (WGS) entry which is preliminary data.</text>
</comment>
<feature type="transmembrane region" description="Helical" evidence="7">
    <location>
        <begin position="67"/>
        <end position="84"/>
    </location>
</feature>
<feature type="transmembrane region" description="Helical" evidence="7">
    <location>
        <begin position="158"/>
        <end position="183"/>
    </location>
</feature>
<evidence type="ECO:0000313" key="10">
    <source>
        <dbReference type="EMBL" id="RKX69198.1"/>
    </source>
</evidence>
<evidence type="ECO:0000259" key="8">
    <source>
        <dbReference type="Pfam" id="PF04039"/>
    </source>
</evidence>
<organism evidence="10 11">
    <name type="scientific">candidate division TA06 bacterium</name>
    <dbReference type="NCBI Taxonomy" id="2250710"/>
    <lineage>
        <taxon>Bacteria</taxon>
        <taxon>Bacteria division TA06</taxon>
    </lineage>
</organism>
<dbReference type="Proteomes" id="UP000271125">
    <property type="component" value="Unassembled WGS sequence"/>
</dbReference>
<dbReference type="InterPro" id="IPR046806">
    <property type="entry name" value="MrpA_C/MbhE"/>
</dbReference>
<keyword evidence="4 7" id="KW-0812">Transmembrane</keyword>
<feature type="domain" description="Na+/H+ antiporter MnhB subunit-related protein" evidence="8">
    <location>
        <begin position="98"/>
        <end position="216"/>
    </location>
</feature>
<feature type="transmembrane region" description="Helical" evidence="7">
    <location>
        <begin position="129"/>
        <end position="146"/>
    </location>
</feature>
<dbReference type="Pfam" id="PF20501">
    <property type="entry name" value="MbhE"/>
    <property type="match status" value="1"/>
</dbReference>
<keyword evidence="6 7" id="KW-0472">Membrane</keyword>
<dbReference type="AlphaFoldDB" id="A0A660SEI3"/>
<dbReference type="InterPro" id="IPR007182">
    <property type="entry name" value="MnhB"/>
</dbReference>
<evidence type="ECO:0000256" key="2">
    <source>
        <dbReference type="ARBA" id="ARBA00009425"/>
    </source>
</evidence>
<name>A0A660SEI3_UNCT6</name>
<feature type="transmembrane region" description="Helical" evidence="7">
    <location>
        <begin position="195"/>
        <end position="214"/>
    </location>
</feature>
<dbReference type="InterPro" id="IPR050622">
    <property type="entry name" value="CPA3_antiporter_subunitB"/>
</dbReference>
<accession>A0A660SEI3</accession>
<evidence type="ECO:0000256" key="5">
    <source>
        <dbReference type="ARBA" id="ARBA00022989"/>
    </source>
</evidence>
<feature type="transmembrane region" description="Helical" evidence="7">
    <location>
        <begin position="7"/>
        <end position="24"/>
    </location>
</feature>
<comment type="similarity">
    <text evidence="2">Belongs to the CPA3 antiporters (TC 2.A.63) subunit B family.</text>
</comment>
<sequence length="227" mass="24536">MRKIIGIILLIIICWGIILSLYKIPFGIPKTKVGEYYIDKGREETGAANIVTSVVLNYRGFDTLGEVTVLFLAAIGLVAVLATLKKKEKRKIEPSSLILRTGCRFLFPLILLFGAYIFIHGHLTPGGGFQGGAIIASAFILVYLGCRGRRISKTWSSITESLGGLIFVIIGLVGLAVGGHYFLSNFLPKGELNTLFSAGIIPIIYIAIGFKVGSELAGVIDNLMEES</sequence>
<evidence type="ECO:0000313" key="11">
    <source>
        <dbReference type="Proteomes" id="UP000271125"/>
    </source>
</evidence>
<evidence type="ECO:0000256" key="4">
    <source>
        <dbReference type="ARBA" id="ARBA00022692"/>
    </source>
</evidence>
<evidence type="ECO:0000259" key="9">
    <source>
        <dbReference type="Pfam" id="PF20501"/>
    </source>
</evidence>
<dbReference type="EMBL" id="QNBD01000210">
    <property type="protein sequence ID" value="RKX69198.1"/>
    <property type="molecule type" value="Genomic_DNA"/>
</dbReference>
<dbReference type="NCBIfam" id="NF006248">
    <property type="entry name" value="PRK08386.1"/>
    <property type="match status" value="1"/>
</dbReference>
<dbReference type="Pfam" id="PF04039">
    <property type="entry name" value="MnhB"/>
    <property type="match status" value="1"/>
</dbReference>
<dbReference type="PANTHER" id="PTHR33932">
    <property type="entry name" value="NA(+)/H(+) ANTIPORTER SUBUNIT B"/>
    <property type="match status" value="1"/>
</dbReference>
<feature type="domain" description="MrpA C-terminal/MbhE" evidence="9">
    <location>
        <begin position="2"/>
        <end position="84"/>
    </location>
</feature>
<reference evidence="10 11" key="1">
    <citation type="submission" date="2018-06" db="EMBL/GenBank/DDBJ databases">
        <title>Extensive metabolic versatility and redundancy in microbially diverse, dynamic hydrothermal sediments.</title>
        <authorList>
            <person name="Dombrowski N."/>
            <person name="Teske A."/>
            <person name="Baker B.J."/>
        </authorList>
    </citation>
    <scope>NUCLEOTIDE SEQUENCE [LARGE SCALE GENOMIC DNA]</scope>
    <source>
        <strain evidence="10">B10_G13</strain>
    </source>
</reference>
<evidence type="ECO:0000256" key="3">
    <source>
        <dbReference type="ARBA" id="ARBA00022475"/>
    </source>
</evidence>
<comment type="subcellular location">
    <subcellularLocation>
        <location evidence="1">Cell membrane</location>
        <topology evidence="1">Multi-pass membrane protein</topology>
    </subcellularLocation>
</comment>
<proteinExistence type="inferred from homology"/>
<evidence type="ECO:0000256" key="7">
    <source>
        <dbReference type="SAM" id="Phobius"/>
    </source>
</evidence>